<comment type="caution">
    <text evidence="1">The sequence shown here is derived from an EMBL/GenBank/DDBJ whole genome shotgun (WGS) entry which is preliminary data.</text>
</comment>
<dbReference type="EMBL" id="JAQQWP010000012">
    <property type="protein sequence ID" value="KAK8092837.1"/>
    <property type="molecule type" value="Genomic_DNA"/>
</dbReference>
<protein>
    <submittedName>
        <fullName evidence="1">Uncharacterized protein</fullName>
    </submittedName>
</protein>
<dbReference type="Proteomes" id="UP001392437">
    <property type="component" value="Unassembled WGS sequence"/>
</dbReference>
<evidence type="ECO:0000313" key="1">
    <source>
        <dbReference type="EMBL" id="KAK8092837.1"/>
    </source>
</evidence>
<keyword evidence="2" id="KW-1185">Reference proteome</keyword>
<evidence type="ECO:0000313" key="2">
    <source>
        <dbReference type="Proteomes" id="UP001392437"/>
    </source>
</evidence>
<name>A0AAW0QIM4_9PEZI</name>
<dbReference type="AlphaFoldDB" id="A0AAW0QIM4"/>
<proteinExistence type="predicted"/>
<sequence>MSSYTASARAASLGAGHAARMGIVMGFRNREHCLQMSRGLVANRTSGERQGAVGSRDLGSYRRLDNAYARQRFQPAFWPFKPFMACLERPRTSSGGTAPRIRRFLVSGERLGSIMPALFVMSSTTSFSNPTEETMNTGSFQVFLPAPISPPPRPRPATWREADHETARAATAHRGECRRYYFLTRRGTSLPIREARQLQHAISAHPALVQQQQQQ</sequence>
<reference evidence="1 2" key="1">
    <citation type="submission" date="2023-01" db="EMBL/GenBank/DDBJ databases">
        <title>Analysis of 21 Apiospora genomes using comparative genomics revels a genus with tremendous synthesis potential of carbohydrate active enzymes and secondary metabolites.</title>
        <authorList>
            <person name="Sorensen T."/>
        </authorList>
    </citation>
    <scope>NUCLEOTIDE SEQUENCE [LARGE SCALE GENOMIC DNA]</scope>
    <source>
        <strain evidence="1 2">CBS 117206</strain>
    </source>
</reference>
<accession>A0AAW0QIM4</accession>
<gene>
    <name evidence="1" type="ORF">PG999_014424</name>
</gene>
<organism evidence="1 2">
    <name type="scientific">Apiospora kogelbergensis</name>
    <dbReference type="NCBI Taxonomy" id="1337665"/>
    <lineage>
        <taxon>Eukaryota</taxon>
        <taxon>Fungi</taxon>
        <taxon>Dikarya</taxon>
        <taxon>Ascomycota</taxon>
        <taxon>Pezizomycotina</taxon>
        <taxon>Sordariomycetes</taxon>
        <taxon>Xylariomycetidae</taxon>
        <taxon>Amphisphaeriales</taxon>
        <taxon>Apiosporaceae</taxon>
        <taxon>Apiospora</taxon>
    </lineage>
</organism>